<protein>
    <submittedName>
        <fullName evidence="1">UvrD-like helicase ATP-binding domain-containing protein</fullName>
    </submittedName>
</protein>
<organism evidence="1 2">
    <name type="scientific">Citrus sinensis</name>
    <name type="common">Sweet orange</name>
    <name type="synonym">Citrus aurantium var. sinensis</name>
    <dbReference type="NCBI Taxonomy" id="2711"/>
    <lineage>
        <taxon>Eukaryota</taxon>
        <taxon>Viridiplantae</taxon>
        <taxon>Streptophyta</taxon>
        <taxon>Embryophyta</taxon>
        <taxon>Tracheophyta</taxon>
        <taxon>Spermatophyta</taxon>
        <taxon>Magnoliopsida</taxon>
        <taxon>eudicotyledons</taxon>
        <taxon>Gunneridae</taxon>
        <taxon>Pentapetalae</taxon>
        <taxon>rosids</taxon>
        <taxon>malvids</taxon>
        <taxon>Sapindales</taxon>
        <taxon>Rutaceae</taxon>
        <taxon>Aurantioideae</taxon>
        <taxon>Citrus</taxon>
    </lineage>
</organism>
<dbReference type="Proteomes" id="UP000829398">
    <property type="component" value="Chromosome 8"/>
</dbReference>
<proteinExistence type="predicted"/>
<accession>A0ACB8INK6</accession>
<name>A0ACB8INK6_CITSI</name>
<evidence type="ECO:0000313" key="1">
    <source>
        <dbReference type="EMBL" id="KAH9698657.1"/>
    </source>
</evidence>
<keyword evidence="2" id="KW-1185">Reference proteome</keyword>
<sequence length="2973" mass="339919">MMEGEANNSRRKKKRAVPYDYGFTDTVFSWSQEDIFNENLFKDKVKRIPFSFRSVGQYFESFVFPLLEETRANLMSGMEKISNAPFAQVVAFEDSKPYGSMLYDVKVDCWRNRFSNLGREPYKTLPGDILVLADAKPETASDLQRVGRMWTFVSVANVTEDENEIDTSSTYFKVNATKEIQIDVSQKSLFVIFLTNRTSNRRIWNSLHMKGNLKIIKELLCTDSGVDETCELCSMQSEGVWNETFGPSLSSTLNDSQAQAVLSCLRQMRCDHKATIQLIWGPPGTGKTKTVSMLLVILLQMKFRTLVCTPTNVAIKELAARVVKLVKESVERDCRDALFFPLGDILLLGNNERLKVDSGVEEIYLDYRVKRLADCFAPLTGWSHCFASMVDFLDNCVSLYHTYIDNESMKQSEDINGDIIKEKECGKEADVSDVEIKPFLEFVRDRFKCIAAPLRSCIFNFCTRIPKCYIGKDNFHVMATLISLLDSFETLLFEDNLVSEELEELLSHSVDEGLSKSIVGIKYLLHKRRSECHFVLRKLQSSFNELNLPSAVEKDLLEDLLKSFCLKRASLFLSTASSSYMLHSVAMEPLNFLVIDEAAQLKESESTIPLQLSGIKHAVLFGDECQLPAMVESKVSNEACFGRSLFERLSYLGYSKHLLSIQYRMHPSISCFPNSYFYENKIRDSSTVRKRSYEKRFLHGPMYGPYSFINVFGGREEFIEHSCRNMVEVSVVMKILLNLYKAWIDSKEKLSIGIVSPYSAQVVAIQEKLGSKYVNSAGFAVKVMSIDGFQGGEEDLIIISTVRSNNGGSIGFLSNSKRVNVALTRARHCLWILGNARTLTRKKSVWEALVHDANARQCFFNADDDKDLGKAILAVKKELDELDELLNPESRLFRSQRWKVNFSENFLKSFRKLTSDPTKKSVIHLLLKLSNGWRPKKRNVDSVCGSSLHIIKQFKVEGFYIICTIDIVKESQYFQVLKVWDILPLEDVPKVVARLDNIYVKYTDEFINHCKEKSIEGNLEVPKTWTATSNVVRFKNLADNDNNSGSDLSGAAFDSRNYAENSNVSESLSLMKFYRLSSDVVSHLLSDRVGRELDLPFEVTDEQLEMILSPRSTFILGRSGTGKTTVLTRKLFQKEELHRMAMEGFYGVNNSVTLHCSRESEAEEGLGETERPILRQLFVTVSPKLCFAIKQHISQMKSSAFGGKFVAESSLIDIDDEAEFKDIPNSFAHIPAESYPLVITFHKFLMMLDGTLGSSYFDRFHDIRKHYGQVRNSSLLFLQTFIRTKEVNFERFCSSYWPRFNTQLTKKLDPSRVFTEIISHIRGGLQSIDVADGKLCREDYIRLSETRVSTLLRSEREKIYEIYENYEQMKMRNGEFDLADLVNDLHRRFKEERYKGDEFHFVYIDEVQDLTMSQIALFKYVCRNIEEGFVFSGDTAQTIARGIDFRFQDIRSLFYKKFVLESRNTRNVGRQEKGQLSNIFNLSQNFRTHAGVLNLAQSVIELLYRFFPHSVDILKPETSLIYGEPPVLLESRDDENAVIKIFGNSGDAGGNMVGFGAEQVILVRDDCVRKEISNYVRKQALVLTILESKGLEFQDVLLYDFFGSSPIKNLWRVVYEYMKEQALFDSTLPGSFPSFNEAKHNLLCSELKQLYVAITRTRQRLWIWENMEEFSKPMFDYWKKRLLVQVRQLDDSLAQEMQVASSLEEWKLRGIKTIHEQTIYEQTIYEQITREQTIHEQITHEQTIHEQTTHEQTIHEQSTHEQTIHEQITCEPVNTTNSQELFYEQNYEMATICFEKAKDTYWEGRSKASGLKAAADRISHSNLLEANVFLREAAKIFEAIGKADSAAKCFCDLGEYERAVLEEEFGKFMDAANIARLRGDILRTADLLQKAGNHKEACNLTLNYVLSNSLWSAGSKGWPLKQFTQKKELLEKAKLLAKSESNKFYKFVCTEAYILSNDQSDLLIMNQQLNASKRHQSVNGETLSARKILDFHLHTNSSEYVWEDELVLDETNCNKRVSVQTLIYFWNCWKDKIVNVLKYLECLKSQDFNDYRSYGDFCLNYLSVWRQYNNGNIIYLLLNSDAEWVKDLDNRHALRSGKLASINVHQLVSAGRNYWSSELLSIGMKVLDNLEALYKQSSKNSPSVWCHVLCPAYMYEVAKFLLSSNYPSLQYHAKVQQKFVDQSMEHFVDSIFPLEWNIIREVVYKHIGLKGNLSYGQIGNAVVMILRNGKLGNDAYGRVAKRFDGNTPWKEFVESLSFDMGLESCRGSALHNHDDMKEVSHVWKFYRALCDTYEVNWRRADYITPDCFLYLIERLLILLSSFRGCIFTTKSSFVDWLIYQEWSTNPTCSLFTDLHQLFGVVHEFIFNIVQQFLYNEKETMEWIKKSCTEIKDYHSLVILRLVMIVCLLHLNFGNSLNLLVDLLGRNNIFVKLPWEFYDALRRRRKHDIQIVIAEAFEKIGNPLVVANLGEICPEIACPDAIVLDMKVTRRKKDILGILRMWRKVFNLLSAAMNGCFQKNSFHGEDQSRWNEATSMLEDLKQLDGALNGVMSSNEEKMIATLATYASEAQGSSRKPENKRAGMSKSKKNKNGKGRISLERCEEPELDKSGESVHNIQPMRFAPVWEMGRCLTVESDEEIDSYPNLLRPTDPQNPSSNVGPSSNMVTLKYPQPEAVLPHSDCEPSGNRGGQASGSDENHGSEGAKIPEEKDGDEEITPKQVEGTLGPFCIIGTVSARGAFPCGDKELVPAKEQPKGSRISYPRQIFSNWSIDVVVEMDNKILSAMSRKRARVLGESSNALSPQKKNHIGPSKTPAPALPPSPPQKNGGDKLRDKSPEVNIQSRDRTSLTLLRDQGDHLTLYQKDYVRSVGPKMVKDIESMSLGELGGSIQRVAFKLATVVSCYKGLERKQHAEIQDLKKKVESADCSKEKMLDLHRHVIDLEEKVAIAKSKSSKLESELADLKSNFEAAQSERDT</sequence>
<reference evidence="2" key="1">
    <citation type="journal article" date="2023" name="Hortic. Res.">
        <title>A chromosome-level phased genome enabling allele-level studies in sweet orange: a case study on citrus Huanglongbing tolerance.</title>
        <authorList>
            <person name="Wu B."/>
            <person name="Yu Q."/>
            <person name="Deng Z."/>
            <person name="Duan Y."/>
            <person name="Luo F."/>
            <person name="Gmitter F. Jr."/>
        </authorList>
    </citation>
    <scope>NUCLEOTIDE SEQUENCE [LARGE SCALE GENOMIC DNA]</scope>
    <source>
        <strain evidence="2">cv. Valencia</strain>
    </source>
</reference>
<gene>
    <name evidence="1" type="ORF">KPL71_024091</name>
</gene>
<comment type="caution">
    <text evidence="1">The sequence shown here is derived from an EMBL/GenBank/DDBJ whole genome shotgun (WGS) entry which is preliminary data.</text>
</comment>
<evidence type="ECO:0000313" key="2">
    <source>
        <dbReference type="Proteomes" id="UP000829398"/>
    </source>
</evidence>
<dbReference type="EMBL" id="CM039177">
    <property type="protein sequence ID" value="KAH9698657.1"/>
    <property type="molecule type" value="Genomic_DNA"/>
</dbReference>